<evidence type="ECO:0000256" key="4">
    <source>
        <dbReference type="ARBA" id="ARBA00022723"/>
    </source>
</evidence>
<protein>
    <submittedName>
        <fullName evidence="11">Metal-dependent hydrolase, endonuclease/exonuclease/phosphatase family</fullName>
    </submittedName>
</protein>
<evidence type="ECO:0000313" key="11">
    <source>
        <dbReference type="EMBL" id="SDW25894.1"/>
    </source>
</evidence>
<dbReference type="GeneID" id="85017501"/>
<evidence type="ECO:0000256" key="7">
    <source>
        <dbReference type="ARBA" id="ARBA00022842"/>
    </source>
</evidence>
<dbReference type="GO" id="GO:0004519">
    <property type="term" value="F:endonuclease activity"/>
    <property type="evidence" value="ECO:0007669"/>
    <property type="project" value="UniProtKB-KW"/>
</dbReference>
<feature type="transmembrane region" description="Helical" evidence="9">
    <location>
        <begin position="69"/>
        <end position="89"/>
    </location>
</feature>
<proteinExistence type="predicted"/>
<sequence length="343" mass="40266">MKKFWSTLSFANKIILLINGVVGGILLFAYLLPFIPPRYFEYASLSVFTPLLMLVNIGFIVLWLLRRQWLFLFSAVLFLIGLPFMHRFVQFSKSKPAPKDDLSIMSFNVRLFNHYKWSEDSELRNKIIDFIAQEHPSIIALQEFYTKESGSFPFYKYKKFIYKNKKDKIGQAILSDYPIIHSGSLDFPHTGNNGVFADIVAGRDTLRLYSLHFESFHIEDTEISQENSKRIFLKLPRRFAIQQAQVELFNAHADSCPYPIIICGDFNNTAFSYLYQKFQDRGWIDSFQECGSGFGSTYDFPYFPFRIDYILADPYFKITSHKVYNQIHYSDHYPIRATFIKRQ</sequence>
<evidence type="ECO:0000259" key="10">
    <source>
        <dbReference type="Pfam" id="PF03372"/>
    </source>
</evidence>
<reference evidence="11 12" key="1">
    <citation type="submission" date="2016-10" db="EMBL/GenBank/DDBJ databases">
        <authorList>
            <person name="Varghese N."/>
            <person name="Submissions S."/>
        </authorList>
    </citation>
    <scope>NUCLEOTIDE SEQUENCE [LARGE SCALE GENOMIC DNA]</scope>
    <source>
        <strain evidence="11 12">DSM 11449</strain>
    </source>
</reference>
<keyword evidence="5" id="KW-0227">DNA damage</keyword>
<keyword evidence="8" id="KW-0234">DNA repair</keyword>
<dbReference type="InterPro" id="IPR005135">
    <property type="entry name" value="Endo/exonuclease/phosphatase"/>
</dbReference>
<keyword evidence="7" id="KW-0460">Magnesium</keyword>
<dbReference type="SUPFAM" id="SSF56219">
    <property type="entry name" value="DNase I-like"/>
    <property type="match status" value="1"/>
</dbReference>
<evidence type="ECO:0000256" key="2">
    <source>
        <dbReference type="ARBA" id="ARBA00001946"/>
    </source>
</evidence>
<feature type="transmembrane region" description="Helical" evidence="9">
    <location>
        <begin position="14"/>
        <end position="35"/>
    </location>
</feature>
<dbReference type="GO" id="GO:0004527">
    <property type="term" value="F:exonuclease activity"/>
    <property type="evidence" value="ECO:0007669"/>
    <property type="project" value="UniProtKB-KW"/>
</dbReference>
<dbReference type="PANTHER" id="PTHR15822:SF4">
    <property type="entry name" value="TYROSYL-DNA PHOSPHODIESTERASE 2"/>
    <property type="match status" value="1"/>
</dbReference>
<dbReference type="Proteomes" id="UP000182771">
    <property type="component" value="Unassembled WGS sequence"/>
</dbReference>
<keyword evidence="3" id="KW-0540">Nuclease</keyword>
<feature type="domain" description="Endonuclease/exonuclease/phosphatase" evidence="10">
    <location>
        <begin position="105"/>
        <end position="332"/>
    </location>
</feature>
<keyword evidence="9" id="KW-0812">Transmembrane</keyword>
<keyword evidence="4" id="KW-0479">Metal-binding</keyword>
<dbReference type="GO" id="GO:0046872">
    <property type="term" value="F:metal ion binding"/>
    <property type="evidence" value="ECO:0007669"/>
    <property type="project" value="UniProtKB-KW"/>
</dbReference>
<evidence type="ECO:0000256" key="6">
    <source>
        <dbReference type="ARBA" id="ARBA00022801"/>
    </source>
</evidence>
<dbReference type="PANTHER" id="PTHR15822">
    <property type="entry name" value="TRAF AND TNF RECEPTOR-ASSOCIATED PROTEIN"/>
    <property type="match status" value="1"/>
</dbReference>
<evidence type="ECO:0000256" key="9">
    <source>
        <dbReference type="SAM" id="Phobius"/>
    </source>
</evidence>
<comment type="cofactor">
    <cofactor evidence="1">
        <name>Mn(2+)</name>
        <dbReference type="ChEBI" id="CHEBI:29035"/>
    </cofactor>
</comment>
<evidence type="ECO:0000313" key="12">
    <source>
        <dbReference type="Proteomes" id="UP000182771"/>
    </source>
</evidence>
<dbReference type="GO" id="GO:0006281">
    <property type="term" value="P:DNA repair"/>
    <property type="evidence" value="ECO:0007669"/>
    <property type="project" value="UniProtKB-KW"/>
</dbReference>
<keyword evidence="6 11" id="KW-0378">Hydrolase</keyword>
<dbReference type="RefSeq" id="WP_016419885.1">
    <property type="nucleotide sequence ID" value="NZ_FNND01000001.1"/>
</dbReference>
<evidence type="ECO:0000256" key="8">
    <source>
        <dbReference type="ARBA" id="ARBA00023204"/>
    </source>
</evidence>
<gene>
    <name evidence="11" type="ORF">SAMN05444420_101645</name>
</gene>
<dbReference type="Pfam" id="PF03372">
    <property type="entry name" value="Exo_endo_phos"/>
    <property type="match status" value="1"/>
</dbReference>
<dbReference type="InterPro" id="IPR051547">
    <property type="entry name" value="TDP2-like"/>
</dbReference>
<evidence type="ECO:0000256" key="5">
    <source>
        <dbReference type="ARBA" id="ARBA00022763"/>
    </source>
</evidence>
<dbReference type="EMBL" id="FNND01000001">
    <property type="protein sequence ID" value="SDW25894.1"/>
    <property type="molecule type" value="Genomic_DNA"/>
</dbReference>
<evidence type="ECO:0000256" key="1">
    <source>
        <dbReference type="ARBA" id="ARBA00001936"/>
    </source>
</evidence>
<comment type="cofactor">
    <cofactor evidence="2">
        <name>Mg(2+)</name>
        <dbReference type="ChEBI" id="CHEBI:18420"/>
    </cofactor>
</comment>
<evidence type="ECO:0000256" key="3">
    <source>
        <dbReference type="ARBA" id="ARBA00022722"/>
    </source>
</evidence>
<dbReference type="OrthoDB" id="635146at2"/>
<name>A0A1H2S414_9FLAO</name>
<organism evidence="11 12">
    <name type="scientific">Capnocytophaga granulosa</name>
    <dbReference type="NCBI Taxonomy" id="45242"/>
    <lineage>
        <taxon>Bacteria</taxon>
        <taxon>Pseudomonadati</taxon>
        <taxon>Bacteroidota</taxon>
        <taxon>Flavobacteriia</taxon>
        <taxon>Flavobacteriales</taxon>
        <taxon>Flavobacteriaceae</taxon>
        <taxon>Capnocytophaga</taxon>
    </lineage>
</organism>
<keyword evidence="12" id="KW-1185">Reference proteome</keyword>
<keyword evidence="9" id="KW-0472">Membrane</keyword>
<feature type="transmembrane region" description="Helical" evidence="9">
    <location>
        <begin position="42"/>
        <end position="63"/>
    </location>
</feature>
<dbReference type="AlphaFoldDB" id="A0A1H2S414"/>
<keyword evidence="9" id="KW-1133">Transmembrane helix</keyword>
<comment type="caution">
    <text evidence="11">The sequence shown here is derived from an EMBL/GenBank/DDBJ whole genome shotgun (WGS) entry which is preliminary data.</text>
</comment>
<dbReference type="Gene3D" id="3.60.10.10">
    <property type="entry name" value="Endonuclease/exonuclease/phosphatase"/>
    <property type="match status" value="1"/>
</dbReference>
<keyword evidence="11" id="KW-0255">Endonuclease</keyword>
<accession>A0A1H2S414</accession>
<dbReference type="InterPro" id="IPR036691">
    <property type="entry name" value="Endo/exonu/phosph_ase_sf"/>
</dbReference>
<keyword evidence="11" id="KW-0269">Exonuclease</keyword>
<dbReference type="CDD" id="cd09084">
    <property type="entry name" value="EEP-2"/>
    <property type="match status" value="1"/>
</dbReference>